<dbReference type="Pfam" id="PF00201">
    <property type="entry name" value="UDPGT"/>
    <property type="match status" value="1"/>
</dbReference>
<dbReference type="STRING" id="6248.A0A0K0ENR1"/>
<dbReference type="WBParaSite" id="TCONS_00005159.p1">
    <property type="protein sequence ID" value="TCONS_00005159.p1"/>
    <property type="gene ID" value="XLOC_003493"/>
</dbReference>
<dbReference type="AlphaFoldDB" id="A0A0K0ENR1"/>
<dbReference type="GO" id="GO:0015020">
    <property type="term" value="F:glucuronosyltransferase activity"/>
    <property type="evidence" value="ECO:0007669"/>
    <property type="project" value="UniProtKB-EC"/>
</dbReference>
<sequence length="529" mass="60946">MYKKSIFYLLPFLFYISQSYKILVYNPRRSHSHVQFVGKIADTLQDAGHSVTVFQPIQVDTITTVGSSLAKVVTINNLIGDGIITKLQQKFENDIWRKNGNNPINLLSDFKVFTKLLKKNCMDLISNTSLINEFKKENFDIAFSQFFNPCAFGLFELMGIKKVVSGSSTGLNEAYYEIFGLEYPVSYVPSVVGGSGIPKNIIDRVRNMFSYFFSKYILIKSFNSKDQEAFDEIFGEGKYNLEKLMSKSAFHFVNSNSLIDFPHPSSSKIVDVAGIGIKEGKQLDNEYDNILNIREKNVIVSFGSVVKSKNIPDEIKKSMLETFKQFPNITFIWKYEDDNISFAKEYPNVILKKWIPQVDLLSDKRINLFITHGGLNSAIELSYQGIPSIFVPFFTDQKRNSYMIERYGCSIIIEKEILGMSEKFKEYIDEILNNRKYLENAKKLAEMIHMYPHNAKKKLIEHVEFAAEFGDIKEMNLPSMEMNIIELYNIDIYFIFTLIVIIFITITFKVGKKVVLMFCRKNIAKNKTE</sequence>
<evidence type="ECO:0000256" key="10">
    <source>
        <dbReference type="ARBA" id="ARBA00047475"/>
    </source>
</evidence>
<protein>
    <recommendedName>
        <fullName evidence="3">glucuronosyltransferase</fullName>
        <ecNumber evidence="3">2.4.1.17</ecNumber>
    </recommendedName>
</protein>
<dbReference type="GO" id="GO:0016020">
    <property type="term" value="C:membrane"/>
    <property type="evidence" value="ECO:0007669"/>
    <property type="project" value="UniProtKB-SubCell"/>
</dbReference>
<keyword evidence="12" id="KW-1185">Reference proteome</keyword>
<comment type="similarity">
    <text evidence="2">Belongs to the UDP-glycosyltransferase family.</text>
</comment>
<dbReference type="Proteomes" id="UP000035681">
    <property type="component" value="Unplaced"/>
</dbReference>
<evidence type="ECO:0000256" key="4">
    <source>
        <dbReference type="ARBA" id="ARBA00022676"/>
    </source>
</evidence>
<dbReference type="InterPro" id="IPR050271">
    <property type="entry name" value="UDP-glycosyltransferase"/>
</dbReference>
<organism evidence="13">
    <name type="scientific">Strongyloides stercoralis</name>
    <name type="common">Threadworm</name>
    <dbReference type="NCBI Taxonomy" id="6248"/>
    <lineage>
        <taxon>Eukaryota</taxon>
        <taxon>Metazoa</taxon>
        <taxon>Ecdysozoa</taxon>
        <taxon>Nematoda</taxon>
        <taxon>Chromadorea</taxon>
        <taxon>Rhabditida</taxon>
        <taxon>Tylenchina</taxon>
        <taxon>Panagrolaimomorpha</taxon>
        <taxon>Strongyloidoidea</taxon>
        <taxon>Strongyloididae</taxon>
        <taxon>Strongyloides</taxon>
    </lineage>
</organism>
<evidence type="ECO:0000256" key="11">
    <source>
        <dbReference type="SAM" id="Phobius"/>
    </source>
</evidence>
<accession>A0A0K0ENR1</accession>
<keyword evidence="7" id="KW-0732">Signal</keyword>
<evidence type="ECO:0000313" key="13">
    <source>
        <dbReference type="WBParaSite" id="SSTP_0001109800.1"/>
    </source>
</evidence>
<evidence type="ECO:0000256" key="9">
    <source>
        <dbReference type="ARBA" id="ARBA00023136"/>
    </source>
</evidence>
<reference evidence="13" key="1">
    <citation type="submission" date="2015-08" db="UniProtKB">
        <authorList>
            <consortium name="WormBaseParasite"/>
        </authorList>
    </citation>
    <scope>IDENTIFICATION</scope>
</reference>
<keyword evidence="8 11" id="KW-1133">Transmembrane helix</keyword>
<keyword evidence="4" id="KW-0328">Glycosyltransferase</keyword>
<dbReference type="CDD" id="cd03784">
    <property type="entry name" value="GT1_Gtf-like"/>
    <property type="match status" value="1"/>
</dbReference>
<proteinExistence type="inferred from homology"/>
<dbReference type="WBParaSite" id="SSTP_0001109800.1">
    <property type="protein sequence ID" value="SSTP_0001109800.1"/>
    <property type="gene ID" value="SSTP_0001109800"/>
</dbReference>
<dbReference type="PANTHER" id="PTHR48043">
    <property type="entry name" value="EG:EG0003.4 PROTEIN-RELATED"/>
    <property type="match status" value="1"/>
</dbReference>
<comment type="catalytic activity">
    <reaction evidence="10">
        <text>glucuronate acceptor + UDP-alpha-D-glucuronate = acceptor beta-D-glucuronoside + UDP + H(+)</text>
        <dbReference type="Rhea" id="RHEA:21032"/>
        <dbReference type="ChEBI" id="CHEBI:15378"/>
        <dbReference type="ChEBI" id="CHEBI:58052"/>
        <dbReference type="ChEBI" id="CHEBI:58223"/>
        <dbReference type="ChEBI" id="CHEBI:132367"/>
        <dbReference type="ChEBI" id="CHEBI:132368"/>
        <dbReference type="EC" id="2.4.1.17"/>
    </reaction>
</comment>
<dbReference type="SUPFAM" id="SSF53756">
    <property type="entry name" value="UDP-Glycosyltransferase/glycogen phosphorylase"/>
    <property type="match status" value="1"/>
</dbReference>
<dbReference type="InterPro" id="IPR002213">
    <property type="entry name" value="UDP_glucos_trans"/>
</dbReference>
<evidence type="ECO:0000256" key="5">
    <source>
        <dbReference type="ARBA" id="ARBA00022679"/>
    </source>
</evidence>
<keyword evidence="9 11" id="KW-0472">Membrane</keyword>
<comment type="subcellular location">
    <subcellularLocation>
        <location evidence="1">Membrane</location>
        <topology evidence="1">Single-pass membrane protein</topology>
    </subcellularLocation>
</comment>
<dbReference type="EC" id="2.4.1.17" evidence="3"/>
<feature type="transmembrane region" description="Helical" evidence="11">
    <location>
        <begin position="492"/>
        <end position="511"/>
    </location>
</feature>
<evidence type="ECO:0000256" key="8">
    <source>
        <dbReference type="ARBA" id="ARBA00022989"/>
    </source>
</evidence>
<evidence type="ECO:0000256" key="7">
    <source>
        <dbReference type="ARBA" id="ARBA00022729"/>
    </source>
</evidence>
<dbReference type="PANTHER" id="PTHR48043:SF23">
    <property type="entry name" value="UDP-GLUCURONOSYLTRANSFERASE"/>
    <property type="match status" value="1"/>
</dbReference>
<evidence type="ECO:0000313" key="12">
    <source>
        <dbReference type="Proteomes" id="UP000035681"/>
    </source>
</evidence>
<keyword evidence="5" id="KW-0808">Transferase</keyword>
<evidence type="ECO:0000256" key="2">
    <source>
        <dbReference type="ARBA" id="ARBA00009995"/>
    </source>
</evidence>
<dbReference type="Gene3D" id="3.40.50.2000">
    <property type="entry name" value="Glycogen Phosphorylase B"/>
    <property type="match status" value="1"/>
</dbReference>
<keyword evidence="6 11" id="KW-0812">Transmembrane</keyword>
<name>A0A0K0ENR1_STRER</name>
<dbReference type="FunFam" id="3.40.50.2000:FF:000038">
    <property type="entry name" value="UDP-GlucuronosylTransferase"/>
    <property type="match status" value="1"/>
</dbReference>
<evidence type="ECO:0000256" key="1">
    <source>
        <dbReference type="ARBA" id="ARBA00004167"/>
    </source>
</evidence>
<evidence type="ECO:0000256" key="3">
    <source>
        <dbReference type="ARBA" id="ARBA00012544"/>
    </source>
</evidence>
<evidence type="ECO:0000256" key="6">
    <source>
        <dbReference type="ARBA" id="ARBA00022692"/>
    </source>
</evidence>